<accession>A0A350P389</accession>
<feature type="region of interest" description="Disordered" evidence="1">
    <location>
        <begin position="1"/>
        <end position="51"/>
    </location>
</feature>
<sequence length="243" mass="26751">MADENMTPETEVNTPQASGSEEMMPRADAENLLKALKAERESRKQYEKKVKEQATQLERFADVNPDEWASMQAELAKASQLQQQFSESRDAIELKYSQQAEASAKEAAAAKTALQEYQKKYALEKVFNEVGGRTDSADGVSFFDMMAQQVGENFRLEPDGSLTVLDSSGDPVLDKESGKRITAQDYIGAYKTHPIYGTFFKGTKSGGAGIGYGGTDANGLVVEDFSTMSREEKFLKAFTDRAS</sequence>
<evidence type="ECO:0000313" key="2">
    <source>
        <dbReference type="EMBL" id="HAW75756.1"/>
    </source>
</evidence>
<proteinExistence type="predicted"/>
<name>A0A350P389_9ALTE</name>
<reference evidence="2 3" key="1">
    <citation type="journal article" date="2018" name="Nat. Biotechnol.">
        <title>A standardized bacterial taxonomy based on genome phylogeny substantially revises the tree of life.</title>
        <authorList>
            <person name="Parks D.H."/>
            <person name="Chuvochina M."/>
            <person name="Waite D.W."/>
            <person name="Rinke C."/>
            <person name="Skarshewski A."/>
            <person name="Chaumeil P.A."/>
            <person name="Hugenholtz P."/>
        </authorList>
    </citation>
    <scope>NUCLEOTIDE SEQUENCE [LARGE SCALE GENOMIC DNA]</scope>
    <source>
        <strain evidence="2">UBA11978</strain>
    </source>
</reference>
<feature type="compositionally biased region" description="Polar residues" evidence="1">
    <location>
        <begin position="7"/>
        <end position="19"/>
    </location>
</feature>
<comment type="caution">
    <text evidence="2">The sequence shown here is derived from an EMBL/GenBank/DDBJ whole genome shotgun (WGS) entry which is preliminary data.</text>
</comment>
<dbReference type="Proteomes" id="UP000263517">
    <property type="component" value="Unassembled WGS sequence"/>
</dbReference>
<dbReference type="EMBL" id="DNAN01000294">
    <property type="protein sequence ID" value="HAW75756.1"/>
    <property type="molecule type" value="Genomic_DNA"/>
</dbReference>
<protein>
    <submittedName>
        <fullName evidence="2">Uncharacterized protein</fullName>
    </submittedName>
</protein>
<evidence type="ECO:0000256" key="1">
    <source>
        <dbReference type="SAM" id="MobiDB-lite"/>
    </source>
</evidence>
<feature type="compositionally biased region" description="Basic and acidic residues" evidence="1">
    <location>
        <begin position="23"/>
        <end position="51"/>
    </location>
</feature>
<gene>
    <name evidence="2" type="ORF">DCW74_08480</name>
</gene>
<organism evidence="2 3">
    <name type="scientific">Alteromonas australica</name>
    <dbReference type="NCBI Taxonomy" id="589873"/>
    <lineage>
        <taxon>Bacteria</taxon>
        <taxon>Pseudomonadati</taxon>
        <taxon>Pseudomonadota</taxon>
        <taxon>Gammaproteobacteria</taxon>
        <taxon>Alteromonadales</taxon>
        <taxon>Alteromonadaceae</taxon>
        <taxon>Alteromonas/Salinimonas group</taxon>
        <taxon>Alteromonas</taxon>
    </lineage>
</organism>
<evidence type="ECO:0000313" key="3">
    <source>
        <dbReference type="Proteomes" id="UP000263517"/>
    </source>
</evidence>
<dbReference type="AlphaFoldDB" id="A0A350P389"/>